<feature type="domain" description="Tetrapyrrole methylase" evidence="6">
    <location>
        <begin position="31"/>
        <end position="227"/>
    </location>
</feature>
<dbReference type="NCBIfam" id="TIGR00096">
    <property type="entry name" value="16S rRNA (cytidine(1402)-2'-O)-methyltransferase"/>
    <property type="match status" value="1"/>
</dbReference>
<dbReference type="EMBL" id="UOGH01000088">
    <property type="protein sequence ID" value="VAX28467.1"/>
    <property type="molecule type" value="Genomic_DNA"/>
</dbReference>
<dbReference type="PANTHER" id="PTHR46111">
    <property type="entry name" value="RIBOSOMAL RNA SMALL SUBUNIT METHYLTRANSFERASE I"/>
    <property type="match status" value="1"/>
</dbReference>
<protein>
    <submittedName>
        <fullName evidence="7">16S rRNA (Cytidine(1402)-2'-O)-methyltransferase</fullName>
        <ecNumber evidence="7">2.1.1.198</ecNumber>
    </submittedName>
</protein>
<dbReference type="PANTHER" id="PTHR46111:SF1">
    <property type="entry name" value="RIBOSOMAL RNA SMALL SUBUNIT METHYLTRANSFERASE I"/>
    <property type="match status" value="1"/>
</dbReference>
<keyword evidence="1" id="KW-0963">Cytoplasm</keyword>
<evidence type="ECO:0000256" key="4">
    <source>
        <dbReference type="ARBA" id="ARBA00022679"/>
    </source>
</evidence>
<dbReference type="AlphaFoldDB" id="A0A3B1DIL9"/>
<keyword evidence="2" id="KW-0698">rRNA processing</keyword>
<dbReference type="GO" id="GO:0006364">
    <property type="term" value="P:rRNA processing"/>
    <property type="evidence" value="ECO:0007669"/>
    <property type="project" value="UniProtKB-KW"/>
</dbReference>
<dbReference type="CDD" id="cd11648">
    <property type="entry name" value="RsmI"/>
    <property type="match status" value="1"/>
</dbReference>
<keyword evidence="4 7" id="KW-0808">Transferase</keyword>
<proteinExistence type="inferred from homology"/>
<dbReference type="Gene3D" id="3.40.1010.10">
    <property type="entry name" value="Cobalt-precorrin-4 Transmethylase, Domain 1"/>
    <property type="match status" value="1"/>
</dbReference>
<dbReference type="FunFam" id="3.40.1010.10:FF:000007">
    <property type="entry name" value="Ribosomal RNA small subunit methyltransferase I"/>
    <property type="match status" value="1"/>
</dbReference>
<dbReference type="GO" id="GO:0032259">
    <property type="term" value="P:methylation"/>
    <property type="evidence" value="ECO:0007669"/>
    <property type="project" value="UniProtKB-KW"/>
</dbReference>
<evidence type="ECO:0000256" key="1">
    <source>
        <dbReference type="ARBA" id="ARBA00022490"/>
    </source>
</evidence>
<dbReference type="PIRSF" id="PIRSF005917">
    <property type="entry name" value="MTase_YraL"/>
    <property type="match status" value="1"/>
</dbReference>
<dbReference type="EC" id="2.1.1.198" evidence="7"/>
<dbReference type="HAMAP" id="MF_01877">
    <property type="entry name" value="16SrRNA_methyltr_I"/>
    <property type="match status" value="1"/>
</dbReference>
<gene>
    <name evidence="7" type="ORF">MNBD_NITROSPIRAE02-181</name>
</gene>
<organism evidence="7">
    <name type="scientific">hydrothermal vent metagenome</name>
    <dbReference type="NCBI Taxonomy" id="652676"/>
    <lineage>
        <taxon>unclassified sequences</taxon>
        <taxon>metagenomes</taxon>
        <taxon>ecological metagenomes</taxon>
    </lineage>
</organism>
<dbReference type="InterPro" id="IPR008189">
    <property type="entry name" value="rRNA_ssu_MeTfrase_I"/>
</dbReference>
<evidence type="ECO:0000256" key="5">
    <source>
        <dbReference type="ARBA" id="ARBA00022691"/>
    </source>
</evidence>
<evidence type="ECO:0000256" key="3">
    <source>
        <dbReference type="ARBA" id="ARBA00022603"/>
    </source>
</evidence>
<reference evidence="7" key="1">
    <citation type="submission" date="2018-06" db="EMBL/GenBank/DDBJ databases">
        <authorList>
            <person name="Zhirakovskaya E."/>
        </authorList>
    </citation>
    <scope>NUCLEOTIDE SEQUENCE</scope>
</reference>
<dbReference type="InterPro" id="IPR014776">
    <property type="entry name" value="4pyrrole_Mease_sub2"/>
</dbReference>
<dbReference type="InterPro" id="IPR000878">
    <property type="entry name" value="4pyrrol_Mease"/>
</dbReference>
<dbReference type="SUPFAM" id="SSF53790">
    <property type="entry name" value="Tetrapyrrole methylase"/>
    <property type="match status" value="1"/>
</dbReference>
<dbReference type="GO" id="GO:0008168">
    <property type="term" value="F:methyltransferase activity"/>
    <property type="evidence" value="ECO:0007669"/>
    <property type="project" value="UniProtKB-KW"/>
</dbReference>
<dbReference type="Pfam" id="PF00590">
    <property type="entry name" value="TP_methylase"/>
    <property type="match status" value="1"/>
</dbReference>
<dbReference type="Gene3D" id="3.30.950.10">
    <property type="entry name" value="Methyltransferase, Cobalt-precorrin-4 Transmethylase, Domain 2"/>
    <property type="match status" value="1"/>
</dbReference>
<keyword evidence="3 7" id="KW-0489">Methyltransferase</keyword>
<accession>A0A3B1DIL9</accession>
<name>A0A3B1DIL9_9ZZZZ</name>
<evidence type="ECO:0000313" key="7">
    <source>
        <dbReference type="EMBL" id="VAX28467.1"/>
    </source>
</evidence>
<evidence type="ECO:0000256" key="2">
    <source>
        <dbReference type="ARBA" id="ARBA00022552"/>
    </source>
</evidence>
<dbReference type="InterPro" id="IPR014777">
    <property type="entry name" value="4pyrrole_Mease_sub1"/>
</dbReference>
<sequence length="304" mass="33844">MFISVLTVFFAVFCLVFSLSGRKFDKMNGILYIVATPIGNLEDITLRALRILKEVDVIAAEDTRHTRKLLSRYGISKKLISYWGAREKAKSEAVIARLKEGQDVALVTDSGTPGISDPGEVVIREAIAEGLNVVAVPGPSAIIAALSISGIPAREFVYPGFLPPKHNMRVKMLEELRLEHRTIVFYEAPHRLLDSLSDIYDVFGDRYCAVCHELTKLNEEVLRGRLSVLIGELQQKVIAGEYVLVLEGKAVEGITVEDAIPEVWGLMKKGLRRKEAARMISQQYGLSQKALYDESLKLEEKDEA</sequence>
<keyword evidence="5" id="KW-0949">S-adenosyl-L-methionine</keyword>
<dbReference type="InterPro" id="IPR035996">
    <property type="entry name" value="4pyrrol_Methylase_sf"/>
</dbReference>
<dbReference type="FunFam" id="3.30.950.10:FF:000002">
    <property type="entry name" value="Ribosomal RNA small subunit methyltransferase I"/>
    <property type="match status" value="1"/>
</dbReference>
<evidence type="ECO:0000259" key="6">
    <source>
        <dbReference type="Pfam" id="PF00590"/>
    </source>
</evidence>